<reference evidence="10 11" key="1">
    <citation type="submission" date="2019-06" db="EMBL/GenBank/DDBJ databases">
        <title>A chromosomal-level reference genome of Carpinus fangiana (Coryloideae, Betulaceae).</title>
        <authorList>
            <person name="Yang X."/>
            <person name="Wang Z."/>
            <person name="Zhang L."/>
            <person name="Hao G."/>
            <person name="Liu J."/>
            <person name="Yang Y."/>
        </authorList>
    </citation>
    <scope>NUCLEOTIDE SEQUENCE [LARGE SCALE GENOMIC DNA]</scope>
    <source>
        <strain evidence="10">Cfa_2016G</strain>
        <tissue evidence="10">Leaf</tissue>
    </source>
</reference>
<evidence type="ECO:0000256" key="1">
    <source>
        <dbReference type="ARBA" id="ARBA00004123"/>
    </source>
</evidence>
<feature type="domain" description="C2H2-type" evidence="9">
    <location>
        <begin position="53"/>
        <end position="82"/>
    </location>
</feature>
<evidence type="ECO:0000313" key="10">
    <source>
        <dbReference type="EMBL" id="KAB8801898.1"/>
    </source>
</evidence>
<keyword evidence="5" id="KW-0862">Zinc</keyword>
<dbReference type="SMART" id="SM00355">
    <property type="entry name" value="ZnF_C2H2"/>
    <property type="match status" value="2"/>
</dbReference>
<comment type="caution">
    <text evidence="10">The sequence shown here is derived from an EMBL/GenBank/DDBJ whole genome shotgun (WGS) entry which is preliminary data.</text>
</comment>
<feature type="compositionally biased region" description="Polar residues" evidence="8">
    <location>
        <begin position="195"/>
        <end position="213"/>
    </location>
</feature>
<proteinExistence type="predicted"/>
<dbReference type="GO" id="GO:0000785">
    <property type="term" value="C:chromatin"/>
    <property type="evidence" value="ECO:0007669"/>
    <property type="project" value="TreeGrafter"/>
</dbReference>
<dbReference type="GO" id="GO:0006351">
    <property type="term" value="P:DNA-templated transcription"/>
    <property type="evidence" value="ECO:0007669"/>
    <property type="project" value="InterPro"/>
</dbReference>
<sequence length="596" mass="65909">MTDDADPASSPDSPGNAALGHSSDGDVKMANDAHAAANPRKRKRPRRDPDQKHVCTAPGCGKAYSRAEHLYRHQLNHQPKEIFHCKWPDCQRTFVRQDLCLRHEERHSTHPADNVPSKSNFRNPPHVAALVSSVESPMLHHRTSFGSANGSATNAPDGPQPSATPGSQTEALRSPSIPRGQGFGMPPPTRASMHNRANSMNSSYSDGQQTVTVQQASPFQQQPSQTVGQNGHGDTASLPSPAWSDTSTRNDHVQFVPQQSSFAPQHNSSMLDGQAPAGLQTHFTPAPSMGIEIDRWLYPDDTTAWLFGNENNFDQNDFMQSGLFTTFDGVMLNDIPDLSPSFLQDFTNPEERTSQPAGSPHPMSLSTIVDFDTSQPESSLSEDKRRSLIDMIVAKFDEEDHCPGVKQKPDFLAGDQSRSTHVLSLGMIQTYLASYWSHFHPQVPILHKPTFDAEQCPNLLLVAMMALGASCLERIHGHEVTQACAELASFLAWHLRWALFKHPDFRPPAKLWMFQSLLLLEFYEKIRSVVDGSLFTAPSSLPSISAFGHLVVHLGRQRGNAPRRSRCICHGYDSLHHVWPRGRHGRARNATAAPLR</sequence>
<feature type="region of interest" description="Disordered" evidence="8">
    <location>
        <begin position="1"/>
        <end position="54"/>
    </location>
</feature>
<accession>A0A5N6L4U0</accession>
<feature type="compositionally biased region" description="Polar residues" evidence="8">
    <location>
        <begin position="161"/>
        <end position="171"/>
    </location>
</feature>
<dbReference type="Pfam" id="PF04082">
    <property type="entry name" value="Fungal_trans"/>
    <property type="match status" value="1"/>
</dbReference>
<dbReference type="GO" id="GO:0005634">
    <property type="term" value="C:nucleus"/>
    <property type="evidence" value="ECO:0007669"/>
    <property type="project" value="UniProtKB-SubCell"/>
</dbReference>
<comment type="subcellular location">
    <subcellularLocation>
        <location evidence="1">Nucleus</location>
    </subcellularLocation>
</comment>
<keyword evidence="2" id="KW-0479">Metal-binding</keyword>
<evidence type="ECO:0000256" key="8">
    <source>
        <dbReference type="SAM" id="MobiDB-lite"/>
    </source>
</evidence>
<dbReference type="PANTHER" id="PTHR40626:SF11">
    <property type="entry name" value="ZINC FINGER PROTEIN YPR022C"/>
    <property type="match status" value="1"/>
</dbReference>
<feature type="compositionally biased region" description="Polar residues" evidence="8">
    <location>
        <begin position="364"/>
        <end position="379"/>
    </location>
</feature>
<feature type="region of interest" description="Disordered" evidence="8">
    <location>
        <begin position="343"/>
        <end position="383"/>
    </location>
</feature>
<evidence type="ECO:0000256" key="3">
    <source>
        <dbReference type="ARBA" id="ARBA00022737"/>
    </source>
</evidence>
<dbReference type="SUPFAM" id="SSF57667">
    <property type="entry name" value="beta-beta-alpha zinc fingers"/>
    <property type="match status" value="2"/>
</dbReference>
<feature type="domain" description="C2H2-type" evidence="9">
    <location>
        <begin position="83"/>
        <end position="112"/>
    </location>
</feature>
<feature type="compositionally biased region" description="Low complexity" evidence="8">
    <location>
        <begin position="214"/>
        <end position="225"/>
    </location>
</feature>
<dbReference type="PROSITE" id="PS00028">
    <property type="entry name" value="ZINC_FINGER_C2H2_1"/>
    <property type="match status" value="2"/>
</dbReference>
<keyword evidence="6" id="KW-0539">Nucleus</keyword>
<evidence type="ECO:0000256" key="6">
    <source>
        <dbReference type="ARBA" id="ARBA00023242"/>
    </source>
</evidence>
<keyword evidence="11" id="KW-1185">Reference proteome</keyword>
<dbReference type="InterPro" id="IPR036236">
    <property type="entry name" value="Znf_C2H2_sf"/>
</dbReference>
<dbReference type="GO" id="GO:0000978">
    <property type="term" value="F:RNA polymerase II cis-regulatory region sequence-specific DNA binding"/>
    <property type="evidence" value="ECO:0007669"/>
    <property type="project" value="InterPro"/>
</dbReference>
<organism evidence="10 11">
    <name type="scientific">Carpinus fangiana</name>
    <dbReference type="NCBI Taxonomy" id="176857"/>
    <lineage>
        <taxon>Eukaryota</taxon>
        <taxon>Viridiplantae</taxon>
        <taxon>Streptophyta</taxon>
        <taxon>Embryophyta</taxon>
        <taxon>Tracheophyta</taxon>
        <taxon>Spermatophyta</taxon>
        <taxon>Magnoliopsida</taxon>
        <taxon>eudicotyledons</taxon>
        <taxon>Gunneridae</taxon>
        <taxon>Pentapetalae</taxon>
        <taxon>rosids</taxon>
        <taxon>fabids</taxon>
        <taxon>Fagales</taxon>
        <taxon>Betulaceae</taxon>
        <taxon>Carpinus</taxon>
    </lineage>
</organism>
<feature type="region of interest" description="Disordered" evidence="8">
    <location>
        <begin position="261"/>
        <end position="283"/>
    </location>
</feature>
<dbReference type="GO" id="GO:0000981">
    <property type="term" value="F:DNA-binding transcription factor activity, RNA polymerase II-specific"/>
    <property type="evidence" value="ECO:0007669"/>
    <property type="project" value="InterPro"/>
</dbReference>
<dbReference type="AlphaFoldDB" id="A0A5N6L4U0"/>
<dbReference type="EMBL" id="VIBQ01000107">
    <property type="protein sequence ID" value="KAB8801898.1"/>
    <property type="molecule type" value="Genomic_DNA"/>
</dbReference>
<dbReference type="CDD" id="cd12148">
    <property type="entry name" value="fungal_TF_MHR"/>
    <property type="match status" value="1"/>
</dbReference>
<evidence type="ECO:0000256" key="2">
    <source>
        <dbReference type="ARBA" id="ARBA00022723"/>
    </source>
</evidence>
<dbReference type="OrthoDB" id="427030at2759"/>
<evidence type="ECO:0000256" key="4">
    <source>
        <dbReference type="ARBA" id="ARBA00022771"/>
    </source>
</evidence>
<name>A0A5N6L4U0_9ROSI</name>
<dbReference type="Proteomes" id="UP000327013">
    <property type="component" value="Unassembled WGS sequence"/>
</dbReference>
<feature type="compositionally biased region" description="Polar residues" evidence="8">
    <location>
        <begin position="261"/>
        <end position="271"/>
    </location>
</feature>
<dbReference type="PANTHER" id="PTHR40626">
    <property type="entry name" value="MIP31509P"/>
    <property type="match status" value="1"/>
</dbReference>
<feature type="region of interest" description="Disordered" evidence="8">
    <location>
        <begin position="141"/>
        <end position="248"/>
    </location>
</feature>
<evidence type="ECO:0000313" key="11">
    <source>
        <dbReference type="Proteomes" id="UP000327013"/>
    </source>
</evidence>
<feature type="compositionally biased region" description="Polar residues" evidence="8">
    <location>
        <begin position="144"/>
        <end position="154"/>
    </location>
</feature>
<dbReference type="InterPro" id="IPR007219">
    <property type="entry name" value="XnlR_reg_dom"/>
</dbReference>
<gene>
    <name evidence="10" type="ORF">FH972_026719</name>
</gene>
<protein>
    <recommendedName>
        <fullName evidence="9">C2H2-type domain-containing protein</fullName>
    </recommendedName>
</protein>
<dbReference type="InterPro" id="IPR013087">
    <property type="entry name" value="Znf_C2H2_type"/>
</dbReference>
<dbReference type="Gene3D" id="3.30.160.60">
    <property type="entry name" value="Classic Zinc Finger"/>
    <property type="match status" value="1"/>
</dbReference>
<evidence type="ECO:0000256" key="5">
    <source>
        <dbReference type="ARBA" id="ARBA00022833"/>
    </source>
</evidence>
<evidence type="ECO:0000256" key="7">
    <source>
        <dbReference type="PROSITE-ProRule" id="PRU00042"/>
    </source>
</evidence>
<evidence type="ECO:0000259" key="9">
    <source>
        <dbReference type="PROSITE" id="PS50157"/>
    </source>
</evidence>
<dbReference type="PROSITE" id="PS50157">
    <property type="entry name" value="ZINC_FINGER_C2H2_2"/>
    <property type="match status" value="2"/>
</dbReference>
<dbReference type="InterPro" id="IPR051059">
    <property type="entry name" value="VerF-like"/>
</dbReference>
<keyword evidence="3" id="KW-0677">Repeat</keyword>
<keyword evidence="4 7" id="KW-0863">Zinc-finger</keyword>
<dbReference type="GO" id="GO:0008270">
    <property type="term" value="F:zinc ion binding"/>
    <property type="evidence" value="ECO:0007669"/>
    <property type="project" value="UniProtKB-KW"/>
</dbReference>